<sequence length="88" mass="9730">MRCCSWRLFFGVVGANGSVQNVIKTAPSIFLLAVIQVCTSCSDAQTRKATRFGLKLLLLARMPTSAARRLRVGWPQLKDGDLWLSQGF</sequence>
<accession>A0A7J8XDV4</accession>
<keyword evidence="2" id="KW-1185">Reference proteome</keyword>
<dbReference type="AlphaFoldDB" id="A0A7J8XDV4"/>
<organism evidence="1 2">
    <name type="scientific">Gossypium aridum</name>
    <name type="common">American cotton</name>
    <name type="synonym">Erioxylum aridum</name>
    <dbReference type="NCBI Taxonomy" id="34290"/>
    <lineage>
        <taxon>Eukaryota</taxon>
        <taxon>Viridiplantae</taxon>
        <taxon>Streptophyta</taxon>
        <taxon>Embryophyta</taxon>
        <taxon>Tracheophyta</taxon>
        <taxon>Spermatophyta</taxon>
        <taxon>Magnoliopsida</taxon>
        <taxon>eudicotyledons</taxon>
        <taxon>Gunneridae</taxon>
        <taxon>Pentapetalae</taxon>
        <taxon>rosids</taxon>
        <taxon>malvids</taxon>
        <taxon>Malvales</taxon>
        <taxon>Malvaceae</taxon>
        <taxon>Malvoideae</taxon>
        <taxon>Gossypium</taxon>
    </lineage>
</organism>
<comment type="caution">
    <text evidence="1">The sequence shown here is derived from an EMBL/GenBank/DDBJ whole genome shotgun (WGS) entry which is preliminary data.</text>
</comment>
<evidence type="ECO:0000313" key="2">
    <source>
        <dbReference type="Proteomes" id="UP000593577"/>
    </source>
</evidence>
<dbReference type="Proteomes" id="UP000593577">
    <property type="component" value="Unassembled WGS sequence"/>
</dbReference>
<proteinExistence type="predicted"/>
<name>A0A7J8XDV4_GOSAI</name>
<gene>
    <name evidence="1" type="ORF">Goari_012961</name>
</gene>
<reference evidence="1 2" key="1">
    <citation type="journal article" date="2019" name="Genome Biol. Evol.">
        <title>Insights into the evolution of the New World diploid cottons (Gossypium, subgenus Houzingenia) based on genome sequencing.</title>
        <authorList>
            <person name="Grover C.E."/>
            <person name="Arick M.A. 2nd"/>
            <person name="Thrash A."/>
            <person name="Conover J.L."/>
            <person name="Sanders W.S."/>
            <person name="Peterson D.G."/>
            <person name="Frelichowski J.E."/>
            <person name="Scheffler J.A."/>
            <person name="Scheffler B.E."/>
            <person name="Wendel J.F."/>
        </authorList>
    </citation>
    <scope>NUCLEOTIDE SEQUENCE [LARGE SCALE GENOMIC DNA]</scope>
    <source>
        <strain evidence="1">185</strain>
        <tissue evidence="1">Leaf</tissue>
    </source>
</reference>
<dbReference type="EMBL" id="JABFAA010000007">
    <property type="protein sequence ID" value="MBA0685290.1"/>
    <property type="molecule type" value="Genomic_DNA"/>
</dbReference>
<protein>
    <submittedName>
        <fullName evidence="1">Uncharacterized protein</fullName>
    </submittedName>
</protein>
<evidence type="ECO:0000313" key="1">
    <source>
        <dbReference type="EMBL" id="MBA0685290.1"/>
    </source>
</evidence>